<evidence type="ECO:0000313" key="1">
    <source>
        <dbReference type="EMBL" id="PWJ81283.1"/>
    </source>
</evidence>
<name>A0ABD6XRS0_ENTAG</name>
<comment type="caution">
    <text evidence="1">The sequence shown here is derived from an EMBL/GenBank/DDBJ whole genome shotgun (WGS) entry which is preliminary data.</text>
</comment>
<organism evidence="1 2">
    <name type="scientific">Enterobacter agglomerans</name>
    <name type="common">Erwinia herbicola</name>
    <name type="synonym">Pantoea agglomerans</name>
    <dbReference type="NCBI Taxonomy" id="549"/>
    <lineage>
        <taxon>Bacteria</taxon>
        <taxon>Pseudomonadati</taxon>
        <taxon>Pseudomonadota</taxon>
        <taxon>Gammaproteobacteria</taxon>
        <taxon>Enterobacterales</taxon>
        <taxon>Erwiniaceae</taxon>
        <taxon>Pantoea</taxon>
        <taxon>Pantoea agglomerans group</taxon>
    </lineage>
</organism>
<dbReference type="EMBL" id="QGHE01000003">
    <property type="protein sequence ID" value="PWJ81283.1"/>
    <property type="molecule type" value="Genomic_DNA"/>
</dbReference>
<gene>
    <name evidence="1" type="ORF">C7430_103237</name>
</gene>
<sequence length="151" mass="16944">MMLRHTLWQRMTTYSVSWNPEREGLLLVCSGSSPSPRISCWVAWECGCSPAGGEKGSACCAIAMKGNARISEIIKRRIVIFVCFFDQKRPEMQVNIPALAQMLDDSGMAGFRERILRQNGELFYKIVRFVTVYRTNYALTGSGVTRPALLA</sequence>
<dbReference type="AlphaFoldDB" id="A0ABD6XRS0"/>
<accession>A0ABD6XRS0</accession>
<proteinExistence type="predicted"/>
<dbReference type="Proteomes" id="UP000245996">
    <property type="component" value="Unassembled WGS sequence"/>
</dbReference>
<evidence type="ECO:0000313" key="2">
    <source>
        <dbReference type="Proteomes" id="UP000245996"/>
    </source>
</evidence>
<reference evidence="1 2" key="1">
    <citation type="submission" date="2018-05" db="EMBL/GenBank/DDBJ databases">
        <title>Genomic Encyclopedia of Type Strains, Phase IV (KMG-V): Genome sequencing to study the core and pangenomes of soil and plant-associated prokaryotes.</title>
        <authorList>
            <person name="Whitman W."/>
        </authorList>
    </citation>
    <scope>NUCLEOTIDE SEQUENCE [LARGE SCALE GENOMIC DNA]</scope>
    <source>
        <strain evidence="1 2">PNG 92-11</strain>
    </source>
</reference>
<protein>
    <submittedName>
        <fullName evidence="1">Uncharacterized protein</fullName>
    </submittedName>
</protein>